<proteinExistence type="predicted"/>
<comment type="caution">
    <text evidence="2">The sequence shown here is derived from an EMBL/GenBank/DDBJ whole genome shotgun (WGS) entry which is preliminary data.</text>
</comment>
<dbReference type="Proteomes" id="UP000243168">
    <property type="component" value="Unassembled WGS sequence"/>
</dbReference>
<dbReference type="AlphaFoldDB" id="A0A1A7Q9M2"/>
<reference evidence="2 3" key="1">
    <citation type="submission" date="2014-11" db="EMBL/GenBank/DDBJ databases">
        <title>Pan-genome of Gallibacterium spp.</title>
        <authorList>
            <person name="Kudirkiene E."/>
            <person name="Bojesen A.M."/>
        </authorList>
    </citation>
    <scope>NUCLEOTIDE SEQUENCE [LARGE SCALE GENOMIC DNA]</scope>
    <source>
        <strain evidence="2 3">F298</strain>
    </source>
</reference>
<feature type="transmembrane region" description="Helical" evidence="1">
    <location>
        <begin position="327"/>
        <end position="343"/>
    </location>
</feature>
<dbReference type="Pfam" id="PF14897">
    <property type="entry name" value="EpsG"/>
    <property type="match status" value="1"/>
</dbReference>
<keyword evidence="1" id="KW-1133">Transmembrane helix</keyword>
<feature type="transmembrane region" description="Helical" evidence="1">
    <location>
        <begin position="84"/>
        <end position="103"/>
    </location>
</feature>
<feature type="transmembrane region" description="Helical" evidence="1">
    <location>
        <begin position="303"/>
        <end position="320"/>
    </location>
</feature>
<evidence type="ECO:0000313" key="2">
    <source>
        <dbReference type="EMBL" id="OBX10592.1"/>
    </source>
</evidence>
<feature type="transmembrane region" description="Helical" evidence="1">
    <location>
        <begin position="28"/>
        <end position="47"/>
    </location>
</feature>
<feature type="transmembrane region" description="Helical" evidence="1">
    <location>
        <begin position="152"/>
        <end position="181"/>
    </location>
</feature>
<evidence type="ECO:0000313" key="3">
    <source>
        <dbReference type="Proteomes" id="UP000243168"/>
    </source>
</evidence>
<gene>
    <name evidence="2" type="ORF">QV07_03590</name>
</gene>
<name>A0A1A7Q9M2_9PAST</name>
<sequence>MYPYYLFLSFMILVSFIEVITNKRYNFLLIFLVATVYVFFFGFRGFVGWDILNYYAQYQFGQHDNFEIGYSFIVKIAHYFQLDFHTFIAIITISQFFLLWNFLKKWSPYPILSLFICITTTSFNLQIETIRHAFCLYIYLNSIQYIRDKKLFRFSVCMIFAILFHVLGLFLFMTYFIYNYLFSRNSNNIQKVITFFIIIGFILLCFHISILSVFLNIINSINLFNGNPLIEKLNYYLSTIYFSGDEGIFSNRFLFSLIMTIPIFFCRKDLNNNDNEVFLYNFFKLSWVVYFLTIGLLVVWFRIYSLTFIFVYWLLLPIIIKKKGRNGYILLIILFCLLSYRVIHTINNYPYLRYTNILFQDDSYFERLEFKIQFDESRNLFEKKE</sequence>
<evidence type="ECO:0008006" key="4">
    <source>
        <dbReference type="Google" id="ProtNLM"/>
    </source>
</evidence>
<feature type="transmembrane region" description="Helical" evidence="1">
    <location>
        <begin position="6"/>
        <end position="21"/>
    </location>
</feature>
<protein>
    <recommendedName>
        <fullName evidence="4">Polysaccharide polymerase</fullName>
    </recommendedName>
</protein>
<dbReference type="InterPro" id="IPR049458">
    <property type="entry name" value="EpsG-like"/>
</dbReference>
<organism evidence="2 3">
    <name type="scientific">Gallibacterium genomosp. 3</name>
    <dbReference type="NCBI Taxonomy" id="505345"/>
    <lineage>
        <taxon>Bacteria</taxon>
        <taxon>Pseudomonadati</taxon>
        <taxon>Pseudomonadota</taxon>
        <taxon>Gammaproteobacteria</taxon>
        <taxon>Pasteurellales</taxon>
        <taxon>Pasteurellaceae</taxon>
        <taxon>Gallibacterium</taxon>
    </lineage>
</organism>
<feature type="transmembrane region" description="Helical" evidence="1">
    <location>
        <begin position="278"/>
        <end position="297"/>
    </location>
</feature>
<feature type="transmembrane region" description="Helical" evidence="1">
    <location>
        <begin position="193"/>
        <end position="218"/>
    </location>
</feature>
<accession>A0A1A7Q9M2</accession>
<evidence type="ECO:0000256" key="1">
    <source>
        <dbReference type="SAM" id="Phobius"/>
    </source>
</evidence>
<dbReference type="EMBL" id="JTJS01000029">
    <property type="protein sequence ID" value="OBX10592.1"/>
    <property type="molecule type" value="Genomic_DNA"/>
</dbReference>
<keyword evidence="1" id="KW-0812">Transmembrane</keyword>
<keyword evidence="1" id="KW-0472">Membrane</keyword>